<evidence type="ECO:0000256" key="2">
    <source>
        <dbReference type="ARBA" id="ARBA00005262"/>
    </source>
</evidence>
<organism evidence="8 9">
    <name type="scientific">Dichotomicrobium thermohalophilum</name>
    <dbReference type="NCBI Taxonomy" id="933063"/>
    <lineage>
        <taxon>Bacteria</taxon>
        <taxon>Pseudomonadati</taxon>
        <taxon>Pseudomonadota</taxon>
        <taxon>Alphaproteobacteria</taxon>
        <taxon>Hyphomicrobiales</taxon>
        <taxon>Hyphomicrobiaceae</taxon>
        <taxon>Dichotomicrobium</taxon>
    </lineage>
</organism>
<keyword evidence="3" id="KW-1003">Cell membrane</keyword>
<feature type="transmembrane region" description="Helical" evidence="7">
    <location>
        <begin position="296"/>
        <end position="324"/>
    </location>
</feature>
<dbReference type="PANTHER" id="PTHR33567">
    <property type="entry name" value="CHROMATE ION TRANSPORTER (EUROFUNG)"/>
    <property type="match status" value="1"/>
</dbReference>
<dbReference type="GO" id="GO:0015109">
    <property type="term" value="F:chromate transmembrane transporter activity"/>
    <property type="evidence" value="ECO:0007669"/>
    <property type="project" value="InterPro"/>
</dbReference>
<evidence type="ECO:0000256" key="7">
    <source>
        <dbReference type="SAM" id="Phobius"/>
    </source>
</evidence>
<feature type="transmembrane region" description="Helical" evidence="7">
    <location>
        <begin position="13"/>
        <end position="35"/>
    </location>
</feature>
<dbReference type="PIRSF" id="PIRSF004810">
    <property type="entry name" value="ChrA"/>
    <property type="match status" value="1"/>
</dbReference>
<evidence type="ECO:0000256" key="1">
    <source>
        <dbReference type="ARBA" id="ARBA00004651"/>
    </source>
</evidence>
<dbReference type="EMBL" id="QXDF01000001">
    <property type="protein sequence ID" value="RIA56214.1"/>
    <property type="molecule type" value="Genomic_DNA"/>
</dbReference>
<dbReference type="AlphaFoldDB" id="A0A397QDQ5"/>
<reference evidence="8 9" key="1">
    <citation type="submission" date="2018-08" db="EMBL/GenBank/DDBJ databases">
        <title>Genomic Encyclopedia of Archaeal and Bacterial Type Strains, Phase II (KMG-II): from individual species to whole genera.</title>
        <authorList>
            <person name="Goeker M."/>
        </authorList>
    </citation>
    <scope>NUCLEOTIDE SEQUENCE [LARGE SCALE GENOMIC DNA]</scope>
    <source>
        <strain evidence="8 9">DSM 5002</strain>
    </source>
</reference>
<dbReference type="GO" id="GO:0005886">
    <property type="term" value="C:plasma membrane"/>
    <property type="evidence" value="ECO:0007669"/>
    <property type="project" value="UniProtKB-SubCell"/>
</dbReference>
<comment type="subcellular location">
    <subcellularLocation>
        <location evidence="1">Cell membrane</location>
        <topology evidence="1">Multi-pass membrane protein</topology>
    </subcellularLocation>
</comment>
<feature type="transmembrane region" description="Helical" evidence="7">
    <location>
        <begin position="114"/>
        <end position="133"/>
    </location>
</feature>
<keyword evidence="5 7" id="KW-1133">Transmembrane helix</keyword>
<evidence type="ECO:0000256" key="5">
    <source>
        <dbReference type="ARBA" id="ARBA00022989"/>
    </source>
</evidence>
<comment type="caution">
    <text evidence="8">The sequence shown here is derived from an EMBL/GenBank/DDBJ whole genome shotgun (WGS) entry which is preliminary data.</text>
</comment>
<comment type="similarity">
    <text evidence="2">Belongs to the chromate ion transporter (CHR) (TC 2.A.51) family.</text>
</comment>
<dbReference type="InterPro" id="IPR003370">
    <property type="entry name" value="Chromate_transpt"/>
</dbReference>
<name>A0A397QDQ5_9HYPH</name>
<dbReference type="NCBIfam" id="TIGR00937">
    <property type="entry name" value="2A51"/>
    <property type="match status" value="1"/>
</dbReference>
<feature type="transmembrane region" description="Helical" evidence="7">
    <location>
        <begin position="266"/>
        <end position="290"/>
    </location>
</feature>
<sequence>MTDAPRAGTPWEVFRTFLVLGCVSFGGPIAHIGYFREAFVKRRGWITDEAYGDLVALCQFLPGPASSQVGMALGLMRAGYAGMLAAWVAFTLPSALLMFGLAVGLTAFQVDTQAGWVVALKAVAAAVVADALLGMARNLAPDERRATIAVAGMIGALLLPIEWGQLAVIGAGALVGLVVLGGFESPAPTESAPLVKVSRAVSLSCLALFFALLIGLPFAVGGLGGTLTDLFTRFYSAGALVFGGGHVVLPLLQAQVVDPGLVDRDVFLAGYGAAQALPGPLFAISAYLGAEATGAAGALAGAGVALIGIFLPGALLVLGTLPFWSSLRQWALARRILAGINAAVVGLLAAALYDPVFVEGITDAKTMALAVAAFVALHVWKAPPLTVVAGAAAVGVLAL</sequence>
<keyword evidence="6 7" id="KW-0472">Membrane</keyword>
<gene>
    <name evidence="8" type="ORF">BXY53_1316</name>
</gene>
<feature type="transmembrane region" description="Helical" evidence="7">
    <location>
        <begin position="145"/>
        <end position="161"/>
    </location>
</feature>
<protein>
    <submittedName>
        <fullName evidence="8">Chromate transporter</fullName>
    </submittedName>
</protein>
<dbReference type="Pfam" id="PF02417">
    <property type="entry name" value="Chromate_transp"/>
    <property type="match status" value="2"/>
</dbReference>
<feature type="transmembrane region" description="Helical" evidence="7">
    <location>
        <begin position="373"/>
        <end position="398"/>
    </location>
</feature>
<dbReference type="Proteomes" id="UP000266273">
    <property type="component" value="Unassembled WGS sequence"/>
</dbReference>
<evidence type="ECO:0000313" key="8">
    <source>
        <dbReference type="EMBL" id="RIA56214.1"/>
    </source>
</evidence>
<dbReference type="OrthoDB" id="8969999at2"/>
<feature type="transmembrane region" description="Helical" evidence="7">
    <location>
        <begin position="84"/>
        <end position="108"/>
    </location>
</feature>
<evidence type="ECO:0000256" key="4">
    <source>
        <dbReference type="ARBA" id="ARBA00022692"/>
    </source>
</evidence>
<dbReference type="PANTHER" id="PTHR33567:SF3">
    <property type="entry name" value="CHROMATE ION TRANSPORTER (EUROFUNG)"/>
    <property type="match status" value="1"/>
</dbReference>
<keyword evidence="9" id="KW-1185">Reference proteome</keyword>
<keyword evidence="4 7" id="KW-0812">Transmembrane</keyword>
<dbReference type="InterPro" id="IPR014047">
    <property type="entry name" value="Chr_Tranpt_l_chain"/>
</dbReference>
<accession>A0A397QDQ5</accession>
<proteinExistence type="inferred from homology"/>
<evidence type="ECO:0000313" key="9">
    <source>
        <dbReference type="Proteomes" id="UP000266273"/>
    </source>
</evidence>
<feature type="transmembrane region" description="Helical" evidence="7">
    <location>
        <begin position="336"/>
        <end position="353"/>
    </location>
</feature>
<evidence type="ECO:0000256" key="3">
    <source>
        <dbReference type="ARBA" id="ARBA00022475"/>
    </source>
</evidence>
<dbReference type="RefSeq" id="WP_119061802.1">
    <property type="nucleotide sequence ID" value="NZ_QXDF01000001.1"/>
</dbReference>
<feature type="transmembrane region" description="Helical" evidence="7">
    <location>
        <begin position="234"/>
        <end position="254"/>
    </location>
</feature>
<evidence type="ECO:0000256" key="6">
    <source>
        <dbReference type="ARBA" id="ARBA00023136"/>
    </source>
</evidence>
<feature type="transmembrane region" description="Helical" evidence="7">
    <location>
        <begin position="200"/>
        <end position="222"/>
    </location>
</feature>